<organism evidence="1 2">
    <name type="scientific">Iris pallida</name>
    <name type="common">Sweet iris</name>
    <dbReference type="NCBI Taxonomy" id="29817"/>
    <lineage>
        <taxon>Eukaryota</taxon>
        <taxon>Viridiplantae</taxon>
        <taxon>Streptophyta</taxon>
        <taxon>Embryophyta</taxon>
        <taxon>Tracheophyta</taxon>
        <taxon>Spermatophyta</taxon>
        <taxon>Magnoliopsida</taxon>
        <taxon>Liliopsida</taxon>
        <taxon>Asparagales</taxon>
        <taxon>Iridaceae</taxon>
        <taxon>Iridoideae</taxon>
        <taxon>Irideae</taxon>
        <taxon>Iris</taxon>
    </lineage>
</organism>
<evidence type="ECO:0000313" key="2">
    <source>
        <dbReference type="Proteomes" id="UP001140949"/>
    </source>
</evidence>
<reference evidence="1" key="2">
    <citation type="submission" date="2023-04" db="EMBL/GenBank/DDBJ databases">
        <authorList>
            <person name="Bruccoleri R.E."/>
            <person name="Oakeley E.J."/>
            <person name="Faust A.-M."/>
            <person name="Dessus-Babus S."/>
            <person name="Altorfer M."/>
            <person name="Burckhardt D."/>
            <person name="Oertli M."/>
            <person name="Naumann U."/>
            <person name="Petersen F."/>
            <person name="Wong J."/>
        </authorList>
    </citation>
    <scope>NUCLEOTIDE SEQUENCE</scope>
    <source>
        <strain evidence="1">GSM-AAB239-AS_SAM_17_03QT</strain>
        <tissue evidence="1">Leaf</tissue>
    </source>
</reference>
<comment type="caution">
    <text evidence="1">The sequence shown here is derived from an EMBL/GenBank/DDBJ whole genome shotgun (WGS) entry which is preliminary data.</text>
</comment>
<dbReference type="AlphaFoldDB" id="A0AAX6IBY2"/>
<accession>A0AAX6IBY2</accession>
<dbReference type="Gene3D" id="3.30.420.10">
    <property type="entry name" value="Ribonuclease H-like superfamily/Ribonuclease H"/>
    <property type="match status" value="1"/>
</dbReference>
<sequence>MSQRKFYIYIDAFYSIEDRSSRQGAVLRDFHNRPIAAWSSIDSNVERISTLHNELKGLSLGLEMAIKYQVTNFYIYCPSSAVLMILRGRICPCSETKPGACRKCALPLLGNKEKTFQLLLQIFPLIEQLNFPLDDIRRIDGEDNKAAHWMAELGEIRKMDLSEIKKHETLSKILYSDVFEGFHL</sequence>
<gene>
    <name evidence="1" type="ORF">M6B38_264415</name>
</gene>
<evidence type="ECO:0008006" key="3">
    <source>
        <dbReference type="Google" id="ProtNLM"/>
    </source>
</evidence>
<dbReference type="Proteomes" id="UP001140949">
    <property type="component" value="Unassembled WGS sequence"/>
</dbReference>
<keyword evidence="2" id="KW-1185">Reference proteome</keyword>
<name>A0AAX6IBY2_IRIPA</name>
<dbReference type="EMBL" id="JANAVB010002999">
    <property type="protein sequence ID" value="KAJ6850433.1"/>
    <property type="molecule type" value="Genomic_DNA"/>
</dbReference>
<reference evidence="1" key="1">
    <citation type="journal article" date="2023" name="GigaByte">
        <title>Genome assembly of the bearded iris, Iris pallida Lam.</title>
        <authorList>
            <person name="Bruccoleri R.E."/>
            <person name="Oakeley E.J."/>
            <person name="Faust A.M.E."/>
            <person name="Altorfer M."/>
            <person name="Dessus-Babus S."/>
            <person name="Burckhardt D."/>
            <person name="Oertli M."/>
            <person name="Naumann U."/>
            <person name="Petersen F."/>
            <person name="Wong J."/>
        </authorList>
    </citation>
    <scope>NUCLEOTIDE SEQUENCE</scope>
    <source>
        <strain evidence="1">GSM-AAB239-AS_SAM_17_03QT</strain>
    </source>
</reference>
<dbReference type="InterPro" id="IPR036397">
    <property type="entry name" value="RNaseH_sf"/>
</dbReference>
<evidence type="ECO:0000313" key="1">
    <source>
        <dbReference type="EMBL" id="KAJ6850433.1"/>
    </source>
</evidence>
<proteinExistence type="predicted"/>
<dbReference type="GO" id="GO:0003676">
    <property type="term" value="F:nucleic acid binding"/>
    <property type="evidence" value="ECO:0007669"/>
    <property type="project" value="InterPro"/>
</dbReference>
<protein>
    <recommendedName>
        <fullName evidence="3">RNase H type-1 domain-containing protein</fullName>
    </recommendedName>
</protein>